<gene>
    <name evidence="14" type="ORF">FHX52_2721</name>
</gene>
<dbReference type="Pfam" id="PF02518">
    <property type="entry name" value="HATPase_c"/>
    <property type="match status" value="1"/>
</dbReference>
<keyword evidence="6 11" id="KW-0812">Transmembrane</keyword>
<dbReference type="CDD" id="cd00082">
    <property type="entry name" value="HisKA"/>
    <property type="match status" value="1"/>
</dbReference>
<evidence type="ECO:0000256" key="4">
    <source>
        <dbReference type="ARBA" id="ARBA00022553"/>
    </source>
</evidence>
<dbReference type="AlphaFoldDB" id="A0A543PPL6"/>
<keyword evidence="10 11" id="KW-0472">Membrane</keyword>
<dbReference type="SUPFAM" id="SSF55874">
    <property type="entry name" value="ATPase domain of HSP90 chaperone/DNA topoisomerase II/histidine kinase"/>
    <property type="match status" value="1"/>
</dbReference>
<evidence type="ECO:0000313" key="15">
    <source>
        <dbReference type="Proteomes" id="UP000320085"/>
    </source>
</evidence>
<evidence type="ECO:0000256" key="2">
    <source>
        <dbReference type="ARBA" id="ARBA00004236"/>
    </source>
</evidence>
<dbReference type="Pfam" id="PF00512">
    <property type="entry name" value="HisKA"/>
    <property type="match status" value="1"/>
</dbReference>
<evidence type="ECO:0000256" key="8">
    <source>
        <dbReference type="ARBA" id="ARBA00022989"/>
    </source>
</evidence>
<proteinExistence type="predicted"/>
<evidence type="ECO:0000256" key="11">
    <source>
        <dbReference type="SAM" id="Phobius"/>
    </source>
</evidence>
<dbReference type="SUPFAM" id="SSF47384">
    <property type="entry name" value="Homodimeric domain of signal transducing histidine kinase"/>
    <property type="match status" value="1"/>
</dbReference>
<evidence type="ECO:0000256" key="5">
    <source>
        <dbReference type="ARBA" id="ARBA00022679"/>
    </source>
</evidence>
<evidence type="ECO:0000256" key="1">
    <source>
        <dbReference type="ARBA" id="ARBA00000085"/>
    </source>
</evidence>
<dbReference type="InterPro" id="IPR050428">
    <property type="entry name" value="TCS_sensor_his_kinase"/>
</dbReference>
<comment type="caution">
    <text evidence="14">The sequence shown here is derived from an EMBL/GenBank/DDBJ whole genome shotgun (WGS) entry which is preliminary data.</text>
</comment>
<dbReference type="Pfam" id="PF00672">
    <property type="entry name" value="HAMP"/>
    <property type="match status" value="1"/>
</dbReference>
<dbReference type="GO" id="GO:0005886">
    <property type="term" value="C:plasma membrane"/>
    <property type="evidence" value="ECO:0007669"/>
    <property type="project" value="UniProtKB-SubCell"/>
</dbReference>
<keyword evidence="7 14" id="KW-0418">Kinase</keyword>
<dbReference type="RefSeq" id="WP_221630601.1">
    <property type="nucleotide sequence ID" value="NZ_BAAAQC010000004.1"/>
</dbReference>
<evidence type="ECO:0000256" key="7">
    <source>
        <dbReference type="ARBA" id="ARBA00022777"/>
    </source>
</evidence>
<dbReference type="GO" id="GO:0000155">
    <property type="term" value="F:phosphorelay sensor kinase activity"/>
    <property type="evidence" value="ECO:0007669"/>
    <property type="project" value="InterPro"/>
</dbReference>
<evidence type="ECO:0000256" key="3">
    <source>
        <dbReference type="ARBA" id="ARBA00012438"/>
    </source>
</evidence>
<accession>A0A543PPL6</accession>
<dbReference type="SMART" id="SM00387">
    <property type="entry name" value="HATPase_c"/>
    <property type="match status" value="1"/>
</dbReference>
<comment type="catalytic activity">
    <reaction evidence="1">
        <text>ATP + protein L-histidine = ADP + protein N-phospho-L-histidine.</text>
        <dbReference type="EC" id="2.7.13.3"/>
    </reaction>
</comment>
<dbReference type="InterPro" id="IPR005467">
    <property type="entry name" value="His_kinase_dom"/>
</dbReference>
<feature type="domain" description="Histidine kinase" evidence="12">
    <location>
        <begin position="257"/>
        <end position="465"/>
    </location>
</feature>
<dbReference type="SMART" id="SM00388">
    <property type="entry name" value="HisKA"/>
    <property type="match status" value="1"/>
</dbReference>
<dbReference type="InterPro" id="IPR036097">
    <property type="entry name" value="HisK_dim/P_sf"/>
</dbReference>
<name>A0A543PPL6_9MICO</name>
<feature type="transmembrane region" description="Helical" evidence="11">
    <location>
        <begin position="21"/>
        <end position="46"/>
    </location>
</feature>
<dbReference type="SMART" id="SM00304">
    <property type="entry name" value="HAMP"/>
    <property type="match status" value="1"/>
</dbReference>
<keyword evidence="9" id="KW-0902">Two-component regulatory system</keyword>
<protein>
    <recommendedName>
        <fullName evidence="3">histidine kinase</fullName>
        <ecNumber evidence="3">2.7.13.3</ecNumber>
    </recommendedName>
</protein>
<keyword evidence="5" id="KW-0808">Transferase</keyword>
<keyword evidence="8 11" id="KW-1133">Transmembrane helix</keyword>
<evidence type="ECO:0000259" key="12">
    <source>
        <dbReference type="PROSITE" id="PS50109"/>
    </source>
</evidence>
<feature type="domain" description="HAMP" evidence="13">
    <location>
        <begin position="195"/>
        <end position="249"/>
    </location>
</feature>
<dbReference type="InterPro" id="IPR003594">
    <property type="entry name" value="HATPase_dom"/>
</dbReference>
<dbReference type="PANTHER" id="PTHR45436">
    <property type="entry name" value="SENSOR HISTIDINE KINASE YKOH"/>
    <property type="match status" value="1"/>
</dbReference>
<dbReference type="EMBL" id="VFQF01000002">
    <property type="protein sequence ID" value="TQN46016.1"/>
    <property type="molecule type" value="Genomic_DNA"/>
</dbReference>
<evidence type="ECO:0000313" key="14">
    <source>
        <dbReference type="EMBL" id="TQN46016.1"/>
    </source>
</evidence>
<keyword evidence="4" id="KW-0597">Phosphoprotein</keyword>
<evidence type="ECO:0000256" key="9">
    <source>
        <dbReference type="ARBA" id="ARBA00023012"/>
    </source>
</evidence>
<dbReference type="InterPro" id="IPR003661">
    <property type="entry name" value="HisK_dim/P_dom"/>
</dbReference>
<dbReference type="PROSITE" id="PS50885">
    <property type="entry name" value="HAMP"/>
    <property type="match status" value="1"/>
</dbReference>
<dbReference type="InterPro" id="IPR004358">
    <property type="entry name" value="Sig_transdc_His_kin-like_C"/>
</dbReference>
<sequence>MTDAPRLPSVRRRVARLSIRARLMLIGLAGVAGALLIGGVSLYAVLTTSLGRSVEGSARASAEQVALLVDAGRVPDPVPVSGAQVVQVLDAQGRVVAGSVTADRMTSLVTPDELRRALAGEQVVVSGNRSGLSGRLQVAAVPAGAAVSSGRQFAVVAAAPTGDIEQSARTLRTLLLWIFPLLLAVLAAIAWRVIGAALAPVEALRRGAERIDESSSETDRLPVPPTRDEVSALATTLNAMLDRITVARRRQRAFVADAAHELRSPLASMRTQLEVAQRLGEGGDLPAELLADVDRLSTLVDDLLILARAGDAAATRRSSEVDVTALLADVAGRYASARVPVGTAPGLAGRRLLSRAVPDDLVRALTNLVDNAVRHARTRVVLDATSVGHQVEVTVTDDGHGISAGDRERVFDRFTRLDEARDRDSGGSGLGLPITRALLLRSGGDVHLEDASPGVRAVVRLPTNP</sequence>
<dbReference type="InterPro" id="IPR036890">
    <property type="entry name" value="HATPase_C_sf"/>
</dbReference>
<dbReference type="PROSITE" id="PS50109">
    <property type="entry name" value="HIS_KIN"/>
    <property type="match status" value="1"/>
</dbReference>
<dbReference type="PANTHER" id="PTHR45436:SF5">
    <property type="entry name" value="SENSOR HISTIDINE KINASE TRCS"/>
    <property type="match status" value="1"/>
</dbReference>
<dbReference type="EC" id="2.7.13.3" evidence="3"/>
<comment type="subcellular location">
    <subcellularLocation>
        <location evidence="2">Cell membrane</location>
    </subcellularLocation>
</comment>
<organism evidence="14 15">
    <name type="scientific">Humibacillus xanthopallidus</name>
    <dbReference type="NCBI Taxonomy" id="412689"/>
    <lineage>
        <taxon>Bacteria</taxon>
        <taxon>Bacillati</taxon>
        <taxon>Actinomycetota</taxon>
        <taxon>Actinomycetes</taxon>
        <taxon>Micrococcales</taxon>
        <taxon>Intrasporangiaceae</taxon>
        <taxon>Humibacillus</taxon>
    </lineage>
</organism>
<dbReference type="Gene3D" id="6.10.340.10">
    <property type="match status" value="1"/>
</dbReference>
<dbReference type="Proteomes" id="UP000320085">
    <property type="component" value="Unassembled WGS sequence"/>
</dbReference>
<dbReference type="CDD" id="cd06225">
    <property type="entry name" value="HAMP"/>
    <property type="match status" value="1"/>
</dbReference>
<dbReference type="Gene3D" id="1.10.287.130">
    <property type="match status" value="1"/>
</dbReference>
<evidence type="ECO:0000256" key="6">
    <source>
        <dbReference type="ARBA" id="ARBA00022692"/>
    </source>
</evidence>
<dbReference type="PRINTS" id="PR00344">
    <property type="entry name" value="BCTRLSENSOR"/>
</dbReference>
<reference evidence="14 15" key="1">
    <citation type="submission" date="2019-06" db="EMBL/GenBank/DDBJ databases">
        <title>Sequencing the genomes of 1000 actinobacteria strains.</title>
        <authorList>
            <person name="Klenk H.-P."/>
        </authorList>
    </citation>
    <scope>NUCLEOTIDE SEQUENCE [LARGE SCALE GENOMIC DNA]</scope>
    <source>
        <strain evidence="14 15">DSM 21776</strain>
    </source>
</reference>
<dbReference type="Gene3D" id="3.30.565.10">
    <property type="entry name" value="Histidine kinase-like ATPase, C-terminal domain"/>
    <property type="match status" value="1"/>
</dbReference>
<evidence type="ECO:0000256" key="10">
    <source>
        <dbReference type="ARBA" id="ARBA00023136"/>
    </source>
</evidence>
<dbReference type="InterPro" id="IPR003660">
    <property type="entry name" value="HAMP_dom"/>
</dbReference>
<feature type="transmembrane region" description="Helical" evidence="11">
    <location>
        <begin position="174"/>
        <end position="201"/>
    </location>
</feature>
<evidence type="ECO:0000259" key="13">
    <source>
        <dbReference type="PROSITE" id="PS50885"/>
    </source>
</evidence>